<comment type="similarity">
    <text evidence="1">Belongs to the bacterial solute-binding protein 5 family.</text>
</comment>
<dbReference type="Gene3D" id="3.10.105.10">
    <property type="entry name" value="Dipeptide-binding Protein, Domain 3"/>
    <property type="match status" value="1"/>
</dbReference>
<accession>A0ABN2XCX0</accession>
<dbReference type="Gene3D" id="3.90.76.10">
    <property type="entry name" value="Dipeptide-binding Protein, Domain 1"/>
    <property type="match status" value="1"/>
</dbReference>
<sequence>MSTSEFQFGRRGFLAAAGLGLVLTGCGNSTPRSQNPSALPDTSFTFAQAAAPATLDPSVSNSVETSRIAAQILEGLVTADPSTGEPLPGLAESWETDDDERSVTFTLRRGITFHDGAAFNAEAVRANFDKWRDQAESDAHWARRTSFATVFRHGNSDPSTPSSYGGCEVLDERTVRLVLRHAYYPLLHALTQPSFGIASPDSIASGTSRSHPVGTGPFRFESADELSVRLAVNPDYWGELGDLGRLEFRSITDAKVRYAALVAGQVDAYDQVGLDAFAPLARSGTQVLFRDPYSVSYVGINQRLPLLQDVRIRRAIAAAIDRGAIARELFPNGTNVADQFIPARFNVDGEDLQVPAFDPQRARELLSDTRYNGEKLTFYYPRNTSRLYLQRPEQVFAMISTQLTRVGFNLDPVAVNWDDDYVQKVTDPQSQHALSLLGWSGGFRDPDNFLGPLLGSPNAEFGVRDRGLITAVNRAAAMSGDSARANTYRALNNRISELLPAVPLAHPVSAVAVNNRVETFPLTSTGHELFNDLTLRTS</sequence>
<dbReference type="SUPFAM" id="SSF53850">
    <property type="entry name" value="Periplasmic binding protein-like II"/>
    <property type="match status" value="1"/>
</dbReference>
<dbReference type="RefSeq" id="WP_344223249.1">
    <property type="nucleotide sequence ID" value="NZ_BAAAQA010000002.1"/>
</dbReference>
<organism evidence="5 6">
    <name type="scientific">Kocuria atrinae</name>
    <dbReference type="NCBI Taxonomy" id="592377"/>
    <lineage>
        <taxon>Bacteria</taxon>
        <taxon>Bacillati</taxon>
        <taxon>Actinomycetota</taxon>
        <taxon>Actinomycetes</taxon>
        <taxon>Micrococcales</taxon>
        <taxon>Micrococcaceae</taxon>
        <taxon>Kocuria</taxon>
    </lineage>
</organism>
<reference evidence="5 6" key="1">
    <citation type="journal article" date="2019" name="Int. J. Syst. Evol. Microbiol.">
        <title>The Global Catalogue of Microorganisms (GCM) 10K type strain sequencing project: providing services to taxonomists for standard genome sequencing and annotation.</title>
        <authorList>
            <consortium name="The Broad Institute Genomics Platform"/>
            <consortium name="The Broad Institute Genome Sequencing Center for Infectious Disease"/>
            <person name="Wu L."/>
            <person name="Ma J."/>
        </authorList>
    </citation>
    <scope>NUCLEOTIDE SEQUENCE [LARGE SCALE GENOMIC DNA]</scope>
    <source>
        <strain evidence="5 6">JCM 15914</strain>
    </source>
</reference>
<dbReference type="PIRSF" id="PIRSF002741">
    <property type="entry name" value="MppA"/>
    <property type="match status" value="1"/>
</dbReference>
<keyword evidence="6" id="KW-1185">Reference proteome</keyword>
<dbReference type="PROSITE" id="PS51318">
    <property type="entry name" value="TAT"/>
    <property type="match status" value="1"/>
</dbReference>
<evidence type="ECO:0000313" key="5">
    <source>
        <dbReference type="EMBL" id="GAA2108898.1"/>
    </source>
</evidence>
<dbReference type="Proteomes" id="UP001500166">
    <property type="component" value="Unassembled WGS sequence"/>
</dbReference>
<dbReference type="InterPro" id="IPR039424">
    <property type="entry name" value="SBP_5"/>
</dbReference>
<evidence type="ECO:0000313" key="6">
    <source>
        <dbReference type="Proteomes" id="UP001500166"/>
    </source>
</evidence>
<dbReference type="InterPro" id="IPR000914">
    <property type="entry name" value="SBP_5_dom"/>
</dbReference>
<gene>
    <name evidence="5" type="ORF">GCM10009824_02450</name>
</gene>
<dbReference type="PANTHER" id="PTHR30290">
    <property type="entry name" value="PERIPLASMIC BINDING COMPONENT OF ABC TRANSPORTER"/>
    <property type="match status" value="1"/>
</dbReference>
<evidence type="ECO:0000259" key="4">
    <source>
        <dbReference type="Pfam" id="PF00496"/>
    </source>
</evidence>
<evidence type="ECO:0000256" key="3">
    <source>
        <dbReference type="ARBA" id="ARBA00022729"/>
    </source>
</evidence>
<dbReference type="PANTHER" id="PTHR30290:SF9">
    <property type="entry name" value="OLIGOPEPTIDE-BINDING PROTEIN APPA"/>
    <property type="match status" value="1"/>
</dbReference>
<dbReference type="Gene3D" id="3.40.190.10">
    <property type="entry name" value="Periplasmic binding protein-like II"/>
    <property type="match status" value="1"/>
</dbReference>
<name>A0ABN2XCX0_9MICC</name>
<proteinExistence type="inferred from homology"/>
<dbReference type="InterPro" id="IPR030678">
    <property type="entry name" value="Peptide/Ni-bd"/>
</dbReference>
<evidence type="ECO:0000256" key="2">
    <source>
        <dbReference type="ARBA" id="ARBA00022448"/>
    </source>
</evidence>
<protein>
    <submittedName>
        <fullName evidence="5">ABC transporter substrate-binding protein</fullName>
    </submittedName>
</protein>
<dbReference type="EMBL" id="BAAAQA010000002">
    <property type="protein sequence ID" value="GAA2108898.1"/>
    <property type="molecule type" value="Genomic_DNA"/>
</dbReference>
<dbReference type="Pfam" id="PF00496">
    <property type="entry name" value="SBP_bac_5"/>
    <property type="match status" value="1"/>
</dbReference>
<evidence type="ECO:0000256" key="1">
    <source>
        <dbReference type="ARBA" id="ARBA00005695"/>
    </source>
</evidence>
<feature type="domain" description="Solute-binding protein family 5" evidence="4">
    <location>
        <begin position="86"/>
        <end position="459"/>
    </location>
</feature>
<keyword evidence="2" id="KW-0813">Transport</keyword>
<comment type="caution">
    <text evidence="5">The sequence shown here is derived from an EMBL/GenBank/DDBJ whole genome shotgun (WGS) entry which is preliminary data.</text>
</comment>
<dbReference type="InterPro" id="IPR006311">
    <property type="entry name" value="TAT_signal"/>
</dbReference>
<keyword evidence="3" id="KW-0732">Signal</keyword>